<accession>A0ABQ9HY21</accession>
<dbReference type="Gene3D" id="3.30.420.10">
    <property type="entry name" value="Ribonuclease H-like superfamily/Ribonuclease H"/>
    <property type="match status" value="1"/>
</dbReference>
<reference evidence="2 3" key="1">
    <citation type="submission" date="2023-02" db="EMBL/GenBank/DDBJ databases">
        <title>LHISI_Scaffold_Assembly.</title>
        <authorList>
            <person name="Stuart O.P."/>
            <person name="Cleave R."/>
            <person name="Magrath M.J.L."/>
            <person name="Mikheyev A.S."/>
        </authorList>
    </citation>
    <scope>NUCLEOTIDE SEQUENCE [LARGE SCALE GENOMIC DNA]</scope>
    <source>
        <strain evidence="2">Daus_M_001</strain>
        <tissue evidence="2">Leg muscle</tissue>
    </source>
</reference>
<dbReference type="PANTHER" id="PTHR47326">
    <property type="entry name" value="TRANSPOSABLE ELEMENT TC3 TRANSPOSASE-LIKE PROTEIN"/>
    <property type="match status" value="1"/>
</dbReference>
<sequence length="174" mass="19746">MLGFLLSVIFTDGATFTRGSIVNIHNTYLWATQNPRGLGTANYQHRFSFNVSAGIIGDRLVGPVLLPQRLTGEACLHFPRLTLPPLLEEVPLVVRRVVWLLQDGAPAQFRITVRRYLYVFPGRWIGRGGLVAWPSRSADLNPLDFYLWRHLKYVLCPEHIPDVQTLGQPPSRFL</sequence>
<proteinExistence type="predicted"/>
<dbReference type="InterPro" id="IPR036397">
    <property type="entry name" value="RNaseH_sf"/>
</dbReference>
<feature type="chain" id="PRO_5045831933" evidence="1">
    <location>
        <begin position="20"/>
        <end position="174"/>
    </location>
</feature>
<gene>
    <name evidence="2" type="ORF">PR048_008449</name>
</gene>
<protein>
    <submittedName>
        <fullName evidence="2">Uncharacterized protein</fullName>
    </submittedName>
</protein>
<name>A0ABQ9HY21_9NEOP</name>
<dbReference type="PANTHER" id="PTHR47326:SF1">
    <property type="entry name" value="HTH PSQ-TYPE DOMAIN-CONTAINING PROTEIN"/>
    <property type="match status" value="1"/>
</dbReference>
<dbReference type="EMBL" id="JARBHB010000003">
    <property type="protein sequence ID" value="KAJ8888955.1"/>
    <property type="molecule type" value="Genomic_DNA"/>
</dbReference>
<evidence type="ECO:0000313" key="2">
    <source>
        <dbReference type="EMBL" id="KAJ8888955.1"/>
    </source>
</evidence>
<dbReference type="Proteomes" id="UP001159363">
    <property type="component" value="Chromosome 3"/>
</dbReference>
<keyword evidence="1" id="KW-0732">Signal</keyword>
<evidence type="ECO:0000256" key="1">
    <source>
        <dbReference type="SAM" id="SignalP"/>
    </source>
</evidence>
<organism evidence="2 3">
    <name type="scientific">Dryococelus australis</name>
    <dbReference type="NCBI Taxonomy" id="614101"/>
    <lineage>
        <taxon>Eukaryota</taxon>
        <taxon>Metazoa</taxon>
        <taxon>Ecdysozoa</taxon>
        <taxon>Arthropoda</taxon>
        <taxon>Hexapoda</taxon>
        <taxon>Insecta</taxon>
        <taxon>Pterygota</taxon>
        <taxon>Neoptera</taxon>
        <taxon>Polyneoptera</taxon>
        <taxon>Phasmatodea</taxon>
        <taxon>Verophasmatodea</taxon>
        <taxon>Anareolatae</taxon>
        <taxon>Phasmatidae</taxon>
        <taxon>Eurycanthinae</taxon>
        <taxon>Dryococelus</taxon>
    </lineage>
</organism>
<comment type="caution">
    <text evidence="2">The sequence shown here is derived from an EMBL/GenBank/DDBJ whole genome shotgun (WGS) entry which is preliminary data.</text>
</comment>
<keyword evidence="3" id="KW-1185">Reference proteome</keyword>
<evidence type="ECO:0000313" key="3">
    <source>
        <dbReference type="Proteomes" id="UP001159363"/>
    </source>
</evidence>
<feature type="signal peptide" evidence="1">
    <location>
        <begin position="1"/>
        <end position="19"/>
    </location>
</feature>